<dbReference type="GeneID" id="63774237"/>
<dbReference type="PANTHER" id="PTHR39466:SF1">
    <property type="entry name" value="RGS DOMAIN-CONTAINING PROTEIN"/>
    <property type="match status" value="1"/>
</dbReference>
<dbReference type="AlphaFoldDB" id="A0A1Y2DPE4"/>
<feature type="transmembrane region" description="Helical" evidence="2">
    <location>
        <begin position="314"/>
        <end position="333"/>
    </location>
</feature>
<name>A0A1Y2DPE4_9PEZI</name>
<sequence>MVLSLSYRRPQRVDTIESRRCDDYISDNEKEDLSLRSGRSGASTGVPDALAFDKIINGGTCPPMTIRDFMNYLIYIEHSAENLQFFLWYREYVQRFKEASTSDILLAPEWTQAQENEVIAKLHKAAADKRKKEPKAAEIFKGTDFEKRVETVIESKDPFSTPPRTAGSHDNDTPSVFSGNSSNATSCRSQAQNAFNAAGANQPFSIQPFREEIDRVVATYIADDAPRQLNLSSREQKVVLQALAYTTHPSAFRTVARSIENTLRTQAHRNFIRWSICNGNPARVWFARGLGVGTIVLATVLAVILALSRVRRGWRALAAIGWVLGIATLIAAYKGMCVVLHGLHHRHIRPWELFVEDDGESRAKTSFDSFGSSNSYEEEPWIVKYEKRNIVRKVFDREVWIQEPALRQIQDTIFIQSMICALLGAGVLTAVFVAVPGGRLF</sequence>
<keyword evidence="2" id="KW-0812">Transmembrane</keyword>
<protein>
    <recommendedName>
        <fullName evidence="5">RGS domain-containing protein</fullName>
    </recommendedName>
</protein>
<comment type="caution">
    <text evidence="3">The sequence shown here is derived from an EMBL/GenBank/DDBJ whole genome shotgun (WGS) entry which is preliminary data.</text>
</comment>
<dbReference type="SUPFAM" id="SSF48097">
    <property type="entry name" value="Regulator of G-protein signaling, RGS"/>
    <property type="match status" value="1"/>
</dbReference>
<organism evidence="3 4">
    <name type="scientific">Pseudomassariella vexata</name>
    <dbReference type="NCBI Taxonomy" id="1141098"/>
    <lineage>
        <taxon>Eukaryota</taxon>
        <taxon>Fungi</taxon>
        <taxon>Dikarya</taxon>
        <taxon>Ascomycota</taxon>
        <taxon>Pezizomycotina</taxon>
        <taxon>Sordariomycetes</taxon>
        <taxon>Xylariomycetidae</taxon>
        <taxon>Amphisphaeriales</taxon>
        <taxon>Pseudomassariaceae</taxon>
        <taxon>Pseudomassariella</taxon>
    </lineage>
</organism>
<dbReference type="EMBL" id="MCFJ01000011">
    <property type="protein sequence ID" value="ORY60525.1"/>
    <property type="molecule type" value="Genomic_DNA"/>
</dbReference>
<feature type="transmembrane region" description="Helical" evidence="2">
    <location>
        <begin position="413"/>
        <end position="435"/>
    </location>
</feature>
<proteinExistence type="predicted"/>
<feature type="region of interest" description="Disordered" evidence="1">
    <location>
        <begin position="153"/>
        <end position="185"/>
    </location>
</feature>
<feature type="compositionally biased region" description="Polar residues" evidence="1">
    <location>
        <begin position="173"/>
        <end position="185"/>
    </location>
</feature>
<evidence type="ECO:0000313" key="4">
    <source>
        <dbReference type="Proteomes" id="UP000193689"/>
    </source>
</evidence>
<dbReference type="Gene3D" id="1.10.167.10">
    <property type="entry name" value="Regulator of G-protein Signalling 4, domain 2"/>
    <property type="match status" value="1"/>
</dbReference>
<feature type="transmembrane region" description="Helical" evidence="2">
    <location>
        <begin position="285"/>
        <end position="307"/>
    </location>
</feature>
<dbReference type="RefSeq" id="XP_040712752.1">
    <property type="nucleotide sequence ID" value="XM_040858025.1"/>
</dbReference>
<reference evidence="3 4" key="1">
    <citation type="submission" date="2016-07" db="EMBL/GenBank/DDBJ databases">
        <title>Pervasive Adenine N6-methylation of Active Genes in Fungi.</title>
        <authorList>
            <consortium name="DOE Joint Genome Institute"/>
            <person name="Mondo S.J."/>
            <person name="Dannebaum R.O."/>
            <person name="Kuo R.C."/>
            <person name="Labutti K."/>
            <person name="Haridas S."/>
            <person name="Kuo A."/>
            <person name="Salamov A."/>
            <person name="Ahrendt S.R."/>
            <person name="Lipzen A."/>
            <person name="Sullivan W."/>
            <person name="Andreopoulos W.B."/>
            <person name="Clum A."/>
            <person name="Lindquist E."/>
            <person name="Daum C."/>
            <person name="Ramamoorthy G.K."/>
            <person name="Gryganskyi A."/>
            <person name="Culley D."/>
            <person name="Magnuson J.K."/>
            <person name="James T.Y."/>
            <person name="O'Malley M.A."/>
            <person name="Stajich J.E."/>
            <person name="Spatafora J.W."/>
            <person name="Visel A."/>
            <person name="Grigoriev I.V."/>
        </authorList>
    </citation>
    <scope>NUCLEOTIDE SEQUENCE [LARGE SCALE GENOMIC DNA]</scope>
    <source>
        <strain evidence="3 4">CBS 129021</strain>
    </source>
</reference>
<evidence type="ECO:0000256" key="2">
    <source>
        <dbReference type="SAM" id="Phobius"/>
    </source>
</evidence>
<evidence type="ECO:0000256" key="1">
    <source>
        <dbReference type="SAM" id="MobiDB-lite"/>
    </source>
</evidence>
<gene>
    <name evidence="3" type="ORF">BCR38DRAFT_40623</name>
</gene>
<dbReference type="STRING" id="1141098.A0A1Y2DPE4"/>
<accession>A0A1Y2DPE4</accession>
<dbReference type="PANTHER" id="PTHR39466">
    <property type="entry name" value="RGS DOMAIN-CONTAINING PROTEIN"/>
    <property type="match status" value="1"/>
</dbReference>
<dbReference type="InterPro" id="IPR036305">
    <property type="entry name" value="RGS_sf"/>
</dbReference>
<keyword evidence="4" id="KW-1185">Reference proteome</keyword>
<keyword evidence="2" id="KW-0472">Membrane</keyword>
<evidence type="ECO:0008006" key="5">
    <source>
        <dbReference type="Google" id="ProtNLM"/>
    </source>
</evidence>
<dbReference type="InterPro" id="IPR044926">
    <property type="entry name" value="RGS_subdomain_2"/>
</dbReference>
<keyword evidence="2" id="KW-1133">Transmembrane helix</keyword>
<dbReference type="InParanoid" id="A0A1Y2DPE4"/>
<evidence type="ECO:0000313" key="3">
    <source>
        <dbReference type="EMBL" id="ORY60525.1"/>
    </source>
</evidence>
<dbReference type="OrthoDB" id="3232309at2759"/>
<dbReference type="Proteomes" id="UP000193689">
    <property type="component" value="Unassembled WGS sequence"/>
</dbReference>